<keyword evidence="6" id="KW-1185">Reference proteome</keyword>
<dbReference type="InterPro" id="IPR036388">
    <property type="entry name" value="WH-like_DNA-bd_sf"/>
</dbReference>
<dbReference type="Pfam" id="PF12802">
    <property type="entry name" value="MarR_2"/>
    <property type="match status" value="1"/>
</dbReference>
<evidence type="ECO:0000259" key="4">
    <source>
        <dbReference type="PROSITE" id="PS50995"/>
    </source>
</evidence>
<dbReference type="PRINTS" id="PR00598">
    <property type="entry name" value="HTHMARR"/>
</dbReference>
<dbReference type="InterPro" id="IPR036390">
    <property type="entry name" value="WH_DNA-bd_sf"/>
</dbReference>
<comment type="caution">
    <text evidence="5">The sequence shown here is derived from an EMBL/GenBank/DDBJ whole genome shotgun (WGS) entry which is preliminary data.</text>
</comment>
<dbReference type="AlphaFoldDB" id="A0A8J4A4Z5"/>
<dbReference type="GO" id="GO:0003677">
    <property type="term" value="F:DNA binding"/>
    <property type="evidence" value="ECO:0007669"/>
    <property type="project" value="UniProtKB-KW"/>
</dbReference>
<keyword evidence="2" id="KW-0238">DNA-binding</keyword>
<name>A0A8J4A4Z5_9ACTN</name>
<feature type="domain" description="HTH marR-type" evidence="4">
    <location>
        <begin position="1"/>
        <end position="134"/>
    </location>
</feature>
<evidence type="ECO:0000256" key="2">
    <source>
        <dbReference type="ARBA" id="ARBA00023125"/>
    </source>
</evidence>
<organism evidence="5 6">
    <name type="scientific">Virgisporangium ochraceum</name>
    <dbReference type="NCBI Taxonomy" id="65505"/>
    <lineage>
        <taxon>Bacteria</taxon>
        <taxon>Bacillati</taxon>
        <taxon>Actinomycetota</taxon>
        <taxon>Actinomycetes</taxon>
        <taxon>Micromonosporales</taxon>
        <taxon>Micromonosporaceae</taxon>
        <taxon>Virgisporangium</taxon>
    </lineage>
</organism>
<dbReference type="PROSITE" id="PS50995">
    <property type="entry name" value="HTH_MARR_2"/>
    <property type="match status" value="1"/>
</dbReference>
<dbReference type="PROSITE" id="PS01117">
    <property type="entry name" value="HTH_MARR_1"/>
    <property type="match status" value="1"/>
</dbReference>
<reference evidence="5" key="1">
    <citation type="submission" date="2021-01" db="EMBL/GenBank/DDBJ databases">
        <title>Whole genome shotgun sequence of Virgisporangium ochraceum NBRC 16418.</title>
        <authorList>
            <person name="Komaki H."/>
            <person name="Tamura T."/>
        </authorList>
    </citation>
    <scope>NUCLEOTIDE SEQUENCE</scope>
    <source>
        <strain evidence="5">NBRC 16418</strain>
    </source>
</reference>
<gene>
    <name evidence="5" type="ORF">Voc01_083920</name>
</gene>
<protein>
    <recommendedName>
        <fullName evidence="4">HTH marR-type domain-containing protein</fullName>
    </recommendedName>
</protein>
<evidence type="ECO:0000313" key="6">
    <source>
        <dbReference type="Proteomes" id="UP000635606"/>
    </source>
</evidence>
<evidence type="ECO:0000313" key="5">
    <source>
        <dbReference type="EMBL" id="GIJ73475.1"/>
    </source>
</evidence>
<proteinExistence type="predicted"/>
<dbReference type="EMBL" id="BOPH01000115">
    <property type="protein sequence ID" value="GIJ73475.1"/>
    <property type="molecule type" value="Genomic_DNA"/>
</dbReference>
<dbReference type="InterPro" id="IPR039422">
    <property type="entry name" value="MarR/SlyA-like"/>
</dbReference>
<dbReference type="GO" id="GO:0006950">
    <property type="term" value="P:response to stress"/>
    <property type="evidence" value="ECO:0007669"/>
    <property type="project" value="TreeGrafter"/>
</dbReference>
<keyword evidence="3" id="KW-0804">Transcription</keyword>
<dbReference type="PANTHER" id="PTHR33164">
    <property type="entry name" value="TRANSCRIPTIONAL REGULATOR, MARR FAMILY"/>
    <property type="match status" value="1"/>
</dbReference>
<dbReference type="PANTHER" id="PTHR33164:SF106">
    <property type="entry name" value="TRANSCRIPTIONAL REGULATORY PROTEIN"/>
    <property type="match status" value="1"/>
</dbReference>
<keyword evidence="1" id="KW-0805">Transcription regulation</keyword>
<dbReference type="Proteomes" id="UP000635606">
    <property type="component" value="Unassembled WGS sequence"/>
</dbReference>
<dbReference type="GO" id="GO:0003700">
    <property type="term" value="F:DNA-binding transcription factor activity"/>
    <property type="evidence" value="ECO:0007669"/>
    <property type="project" value="InterPro"/>
</dbReference>
<evidence type="ECO:0000256" key="3">
    <source>
        <dbReference type="ARBA" id="ARBA00023163"/>
    </source>
</evidence>
<dbReference type="InterPro" id="IPR023187">
    <property type="entry name" value="Tscrpt_reg_MarR-type_CS"/>
</dbReference>
<evidence type="ECO:0000256" key="1">
    <source>
        <dbReference type="ARBA" id="ARBA00023015"/>
    </source>
</evidence>
<dbReference type="InterPro" id="IPR000835">
    <property type="entry name" value="HTH_MarR-typ"/>
</dbReference>
<dbReference type="RefSeq" id="WP_203933297.1">
    <property type="nucleotide sequence ID" value="NZ_BOPH01000115.1"/>
</dbReference>
<accession>A0A8J4A4Z5</accession>
<dbReference type="SMART" id="SM00347">
    <property type="entry name" value="HTH_MARR"/>
    <property type="match status" value="1"/>
</dbReference>
<dbReference type="Gene3D" id="1.10.10.10">
    <property type="entry name" value="Winged helix-like DNA-binding domain superfamily/Winged helix DNA-binding domain"/>
    <property type="match status" value="1"/>
</dbReference>
<sequence>MADLSWALHNFVVAAAELDVALGRRLRLSPGDYLAMKHLMTSEQALGPVELGALVGLTSGSATGLVDRLERAGHVRRHRDPHDRRRLILEPTESALAAAAEELRPLDDALRRLADRFTGDERATIERFLREATGLYRAFSRPRDAGATR</sequence>
<dbReference type="SUPFAM" id="SSF46785">
    <property type="entry name" value="Winged helix' DNA-binding domain"/>
    <property type="match status" value="1"/>
</dbReference>